<evidence type="ECO:0000256" key="5">
    <source>
        <dbReference type="ARBA" id="ARBA00022630"/>
    </source>
</evidence>
<dbReference type="InterPro" id="IPR049312">
    <property type="entry name" value="GIDA_C_N"/>
</dbReference>
<proteinExistence type="inferred from homology"/>
<gene>
    <name evidence="11" type="primary">mnmG</name>
    <name evidence="11" type="synonym">gidA</name>
    <name evidence="13" type="ORF">OP8BY_0750</name>
</gene>
<dbReference type="Pfam" id="PF13932">
    <property type="entry name" value="SAM_GIDA_C"/>
    <property type="match status" value="1"/>
</dbReference>
<protein>
    <recommendedName>
        <fullName evidence="4 11">tRNA uridine 5-carboxymethylaminomethyl modification enzyme MnmG</fullName>
    </recommendedName>
    <alternativeName>
        <fullName evidence="10 11">Glucose-inhibited division protein A</fullName>
    </alternativeName>
</protein>
<comment type="subunit">
    <text evidence="9 11">Homodimer. Heterotetramer of two MnmE and two MnmG subunits.</text>
</comment>
<name>A0A3E2BQ12_9BACT</name>
<comment type="caution">
    <text evidence="11">Lacks conserved residue(s) required for the propagation of feature annotation.</text>
</comment>
<evidence type="ECO:0000256" key="9">
    <source>
        <dbReference type="ARBA" id="ARBA00025948"/>
    </source>
</evidence>
<dbReference type="GO" id="GO:0005829">
    <property type="term" value="C:cytosol"/>
    <property type="evidence" value="ECO:0007669"/>
    <property type="project" value="TreeGrafter"/>
</dbReference>
<comment type="cofactor">
    <cofactor evidence="1 11">
        <name>FAD</name>
        <dbReference type="ChEBI" id="CHEBI:57692"/>
    </cofactor>
</comment>
<accession>A0A3E2BQ12</accession>
<dbReference type="InterPro" id="IPR044920">
    <property type="entry name" value="MnmG_C_subdom_sf"/>
</dbReference>
<dbReference type="PROSITE" id="PS01281">
    <property type="entry name" value="GIDA_2"/>
    <property type="match status" value="1"/>
</dbReference>
<keyword evidence="6 11" id="KW-0819">tRNA processing</keyword>
<dbReference type="PROSITE" id="PS01280">
    <property type="entry name" value="GIDA_1"/>
    <property type="match status" value="1"/>
</dbReference>
<dbReference type="PANTHER" id="PTHR11806">
    <property type="entry name" value="GLUCOSE INHIBITED DIVISION PROTEIN A"/>
    <property type="match status" value="1"/>
</dbReference>
<dbReference type="GO" id="GO:0050660">
    <property type="term" value="F:flavin adenine dinucleotide binding"/>
    <property type="evidence" value="ECO:0007669"/>
    <property type="project" value="UniProtKB-UniRule"/>
</dbReference>
<evidence type="ECO:0000313" key="13">
    <source>
        <dbReference type="EMBL" id="RFT16808.1"/>
    </source>
</evidence>
<dbReference type="InterPro" id="IPR040131">
    <property type="entry name" value="MnmG_N"/>
</dbReference>
<evidence type="ECO:0000256" key="10">
    <source>
        <dbReference type="ARBA" id="ARBA00031800"/>
    </source>
</evidence>
<dbReference type="NCBIfam" id="TIGR00136">
    <property type="entry name" value="mnmG_gidA"/>
    <property type="match status" value="1"/>
</dbReference>
<dbReference type="Gene3D" id="3.50.50.60">
    <property type="entry name" value="FAD/NAD(P)-binding domain"/>
    <property type="match status" value="2"/>
</dbReference>
<dbReference type="AlphaFoldDB" id="A0A3E2BQ12"/>
<organism evidence="13 14">
    <name type="scientific">Candidatus Saccharicenans subterraneus</name>
    <dbReference type="NCBI Taxonomy" id="2508984"/>
    <lineage>
        <taxon>Bacteria</taxon>
        <taxon>Candidatus Aminicenantota</taxon>
        <taxon>Candidatus Aminicenantia</taxon>
        <taxon>Candidatus Aminicenantales</taxon>
        <taxon>Candidatus Saccharicenantaceae</taxon>
        <taxon>Candidatus Saccharicenans</taxon>
    </lineage>
</organism>
<evidence type="ECO:0000256" key="3">
    <source>
        <dbReference type="ARBA" id="ARBA00007653"/>
    </source>
</evidence>
<dbReference type="HAMAP" id="MF_00129">
    <property type="entry name" value="MnmG_GidA"/>
    <property type="match status" value="1"/>
</dbReference>
<dbReference type="PANTHER" id="PTHR11806:SF0">
    <property type="entry name" value="PROTEIN MTO1 HOMOLOG, MITOCHONDRIAL"/>
    <property type="match status" value="1"/>
</dbReference>
<sequence>MSQERFAEEYEVVVVGAGHAGCEAAAAAARMGALTCLITINLETIAQMSCNPAIGGLAKGHLVREIDALGGLMGLLADETGIHFRLLNRSRGGAVQGPRAQCDKAAYRLTMKKWLEETRNLRLLQAVVTRLIFDGDRITGVICQDGTKIKAEAVILTPGTFLNGLIHIGLNSYPAGRANEPPATELAHSLRECGFKVLRLKTGTPMRLDRNSIDWDKFRPQPGDDDPVPFSLRTTRPLKNLVVCYVGYTNEKTHQVIRKNLDKSPLYSGKIKGIGPRYCPSIEDKVVKFPHHPRHQFFLEPEGLNTSEIYVNGLSSSLPYEVQKEILQSIPGLDEARILRPAYGIEYDAVSPAELKPTLETRRFKNLFLAGQINGTSGYEEAAAQGLVAGVNAVLNLRGKEPFILGRHEAYIGVLIDDLISLGVDEPYRLFTSRAEYRLNLRIDNADRRLLPYGFKLGLVSEQDYRNFLEKQEKIKKVIDLLCREKVKDEKGEAILAVNYLRKPGISWKMLIERMAVPFDLNPEEIRFIESEIKYEGYLRKQEKEVARIMRLDNLPVPRDLNYREIPGLTREQVEKLEKNRPENIGQIKKISGITPAAVYNIYLYLEVIRKKGLGNNVPRGTCEPDE</sequence>
<keyword evidence="7 11" id="KW-0274">FAD</keyword>
<dbReference type="InterPro" id="IPR004416">
    <property type="entry name" value="MnmG"/>
</dbReference>
<dbReference type="GO" id="GO:0002098">
    <property type="term" value="P:tRNA wobble uridine modification"/>
    <property type="evidence" value="ECO:0007669"/>
    <property type="project" value="InterPro"/>
</dbReference>
<dbReference type="Gene3D" id="1.10.10.1800">
    <property type="entry name" value="tRNA uridine 5-carboxymethylaminomethyl modification enzyme MnmG/GidA"/>
    <property type="match status" value="1"/>
</dbReference>
<comment type="function">
    <text evidence="2 11">NAD-binding protein involved in the addition of a carboxymethylaminomethyl (cmnm) group at the wobble position (U34) of certain tRNAs, forming tRNA-cmnm(5)s(2)U34.</text>
</comment>
<evidence type="ECO:0000256" key="1">
    <source>
        <dbReference type="ARBA" id="ARBA00001974"/>
    </source>
</evidence>
<keyword evidence="8 11" id="KW-0520">NAD</keyword>
<dbReference type="InterPro" id="IPR026904">
    <property type="entry name" value="MnmG_C"/>
</dbReference>
<feature type="domain" description="tRNA uridine 5-carboxymethylaminomethyl modification enzyme C-terminal subdomain" evidence="12">
    <location>
        <begin position="533"/>
        <end position="604"/>
    </location>
</feature>
<evidence type="ECO:0000256" key="6">
    <source>
        <dbReference type="ARBA" id="ARBA00022694"/>
    </source>
</evidence>
<dbReference type="Gene3D" id="1.10.150.570">
    <property type="entry name" value="GidA associated domain, C-terminal subdomain"/>
    <property type="match status" value="1"/>
</dbReference>
<dbReference type="Pfam" id="PF01134">
    <property type="entry name" value="GIDA"/>
    <property type="match status" value="1"/>
</dbReference>
<dbReference type="InterPro" id="IPR047001">
    <property type="entry name" value="MnmG_C_subdom"/>
</dbReference>
<dbReference type="InterPro" id="IPR002218">
    <property type="entry name" value="MnmG-rel"/>
</dbReference>
<dbReference type="FunFam" id="3.50.50.60:FF:000002">
    <property type="entry name" value="tRNA uridine 5-carboxymethylaminomethyl modification enzyme MnmG"/>
    <property type="match status" value="1"/>
</dbReference>
<feature type="binding site" evidence="11">
    <location>
        <begin position="16"/>
        <end position="21"/>
    </location>
    <ligand>
        <name>FAD</name>
        <dbReference type="ChEBI" id="CHEBI:57692"/>
    </ligand>
</feature>
<keyword evidence="11" id="KW-0963">Cytoplasm</keyword>
<evidence type="ECO:0000256" key="2">
    <source>
        <dbReference type="ARBA" id="ARBA00003717"/>
    </source>
</evidence>
<comment type="caution">
    <text evidence="13">The sequence shown here is derived from an EMBL/GenBank/DDBJ whole genome shotgun (WGS) entry which is preliminary data.</text>
</comment>
<feature type="binding site" evidence="11">
    <location>
        <begin position="275"/>
        <end position="289"/>
    </location>
    <ligand>
        <name>NAD(+)</name>
        <dbReference type="ChEBI" id="CHEBI:57540"/>
    </ligand>
</feature>
<evidence type="ECO:0000313" key="14">
    <source>
        <dbReference type="Proteomes" id="UP000257323"/>
    </source>
</evidence>
<comment type="similarity">
    <text evidence="3 11">Belongs to the MnmG family.</text>
</comment>
<dbReference type="GO" id="GO:0030488">
    <property type="term" value="P:tRNA methylation"/>
    <property type="evidence" value="ECO:0007669"/>
    <property type="project" value="TreeGrafter"/>
</dbReference>
<dbReference type="InterPro" id="IPR036188">
    <property type="entry name" value="FAD/NAD-bd_sf"/>
</dbReference>
<keyword evidence="5 11" id="KW-0285">Flavoprotein</keyword>
<dbReference type="Pfam" id="PF21680">
    <property type="entry name" value="GIDA_C_1st"/>
    <property type="match status" value="1"/>
</dbReference>
<evidence type="ECO:0000259" key="12">
    <source>
        <dbReference type="SMART" id="SM01228"/>
    </source>
</evidence>
<dbReference type="InterPro" id="IPR020595">
    <property type="entry name" value="MnmG-rel_CS"/>
</dbReference>
<evidence type="ECO:0000256" key="11">
    <source>
        <dbReference type="HAMAP-Rule" id="MF_00129"/>
    </source>
</evidence>
<reference evidence="13 14" key="1">
    <citation type="submission" date="2018-08" db="EMBL/GenBank/DDBJ databases">
        <title>Genome analysis of the thermophilic bacterium of the candidate phylum Aminicenantes from deep subsurface aquifer revealed its physiology and ecological role.</title>
        <authorList>
            <person name="Kadnikov V.V."/>
            <person name="Mardanov A.V."/>
            <person name="Beletsky A.V."/>
            <person name="Karnachuk O.V."/>
            <person name="Ravin N.V."/>
        </authorList>
    </citation>
    <scope>NUCLEOTIDE SEQUENCE [LARGE SCALE GENOMIC DNA]</scope>
    <source>
        <strain evidence="13">BY38</strain>
    </source>
</reference>
<comment type="subcellular location">
    <subcellularLocation>
        <location evidence="11">Cytoplasm</location>
    </subcellularLocation>
</comment>
<dbReference type="SMART" id="SM01228">
    <property type="entry name" value="GIDA_assoc_3"/>
    <property type="match status" value="1"/>
</dbReference>
<dbReference type="EMBL" id="QUAH01000001">
    <property type="protein sequence ID" value="RFT16808.1"/>
    <property type="molecule type" value="Genomic_DNA"/>
</dbReference>
<dbReference type="FunFam" id="1.10.150.570:FF:000001">
    <property type="entry name" value="tRNA uridine 5-carboxymethylaminomethyl modification enzyme MnmG"/>
    <property type="match status" value="1"/>
</dbReference>
<dbReference type="SUPFAM" id="SSF51905">
    <property type="entry name" value="FAD/NAD(P)-binding domain"/>
    <property type="match status" value="1"/>
</dbReference>
<evidence type="ECO:0000256" key="4">
    <source>
        <dbReference type="ARBA" id="ARBA00020461"/>
    </source>
</evidence>
<evidence type="ECO:0000256" key="7">
    <source>
        <dbReference type="ARBA" id="ARBA00022827"/>
    </source>
</evidence>
<dbReference type="Proteomes" id="UP000257323">
    <property type="component" value="Unassembled WGS sequence"/>
</dbReference>
<evidence type="ECO:0000256" key="8">
    <source>
        <dbReference type="ARBA" id="ARBA00023027"/>
    </source>
</evidence>